<dbReference type="KEGG" id="enc:ECL_01925"/>
<proteinExistence type="predicted"/>
<evidence type="ECO:0000313" key="2">
    <source>
        <dbReference type="Proteomes" id="UP000002363"/>
    </source>
</evidence>
<dbReference type="AlphaFoldDB" id="A0A0H3CHW2"/>
<organism evidence="1 2">
    <name type="scientific">Enterobacter cloacae subsp. cloacae (strain ATCC 13047 / DSM 30054 / NBRC 13535 / NCTC 10005 / WDCM 00083 / NCDC 279-56)</name>
    <dbReference type="NCBI Taxonomy" id="716541"/>
    <lineage>
        <taxon>Bacteria</taxon>
        <taxon>Pseudomonadati</taxon>
        <taxon>Pseudomonadota</taxon>
        <taxon>Gammaproteobacteria</taxon>
        <taxon>Enterobacterales</taxon>
        <taxon>Enterobacteriaceae</taxon>
        <taxon>Enterobacter</taxon>
        <taxon>Enterobacter cloacae complex</taxon>
    </lineage>
</organism>
<dbReference type="EMBL" id="CP001918">
    <property type="protein sequence ID" value="ADF61479.1"/>
    <property type="molecule type" value="Genomic_DNA"/>
</dbReference>
<protein>
    <submittedName>
        <fullName evidence="1">Uncharacterized protein</fullName>
    </submittedName>
</protein>
<keyword evidence="2" id="KW-1185">Reference proteome</keyword>
<sequence>MFVSYQKCEGADVFTKFISVESDNAPKVNYAAQMLIIG</sequence>
<evidence type="ECO:0000313" key="1">
    <source>
        <dbReference type="EMBL" id="ADF61479.1"/>
    </source>
</evidence>
<accession>A0A0H3CHW2</accession>
<dbReference type="EnsemblBacteria" id="ADF61479">
    <property type="protein sequence ID" value="ADF61479"/>
    <property type="gene ID" value="ECL_01925"/>
</dbReference>
<dbReference type="PATRIC" id="fig|716541.4.peg.2128"/>
<reference evidence="1 2" key="1">
    <citation type="journal article" date="2010" name="J. Bacteriol.">
        <title>Complete genome sequence of Enterobacter cloacae subsp. cloacae type strain ATCC 13047.</title>
        <authorList>
            <person name="Ren Y."/>
            <person name="Ren Y."/>
            <person name="Zhou Z."/>
            <person name="Guo X."/>
            <person name="Li Y."/>
            <person name="Feng L."/>
            <person name="Wang L."/>
        </authorList>
    </citation>
    <scope>NUCLEOTIDE SEQUENCE [LARGE SCALE GENOMIC DNA]</scope>
    <source>
        <strain evidence="2">ATCC 13047 / DSM 30054 / NBRC 13535 / NCTC 10005 / WDCM 00083 / NCDC 279-56</strain>
    </source>
</reference>
<dbReference type="STRING" id="716541.ECL_01925"/>
<gene>
    <name evidence="1" type="ordered locus">ECL_01925</name>
</gene>
<dbReference type="Proteomes" id="UP000002363">
    <property type="component" value="Chromosome"/>
</dbReference>
<name>A0A0H3CHW2_ENTCC</name>
<dbReference type="HOGENOM" id="CLU_3327496_0_0_6"/>